<evidence type="ECO:0000256" key="1">
    <source>
        <dbReference type="SAM" id="MobiDB-lite"/>
    </source>
</evidence>
<dbReference type="EMBL" id="JBAKIA010000015">
    <property type="protein sequence ID" value="MEJ8476087.1"/>
    <property type="molecule type" value="Genomic_DNA"/>
</dbReference>
<accession>A0ABU8TPM8</accession>
<keyword evidence="3" id="KW-1185">Reference proteome</keyword>
<evidence type="ECO:0000313" key="3">
    <source>
        <dbReference type="Proteomes" id="UP001385499"/>
    </source>
</evidence>
<dbReference type="Proteomes" id="UP001385499">
    <property type="component" value="Unassembled WGS sequence"/>
</dbReference>
<feature type="region of interest" description="Disordered" evidence="1">
    <location>
        <begin position="135"/>
        <end position="154"/>
    </location>
</feature>
<evidence type="ECO:0000313" key="2">
    <source>
        <dbReference type="EMBL" id="MEJ8476087.1"/>
    </source>
</evidence>
<organism evidence="2 3">
    <name type="scientific">Roseibium algae</name>
    <dbReference type="NCBI Taxonomy" id="3123038"/>
    <lineage>
        <taxon>Bacteria</taxon>
        <taxon>Pseudomonadati</taxon>
        <taxon>Pseudomonadota</taxon>
        <taxon>Alphaproteobacteria</taxon>
        <taxon>Hyphomicrobiales</taxon>
        <taxon>Stappiaceae</taxon>
        <taxon>Roseibium</taxon>
    </lineage>
</organism>
<sequence>MSSPSANPPFFIGYGRKVPASLRLFLGVFCLCFLIGLGASALLLPTGLADPGVAGFQWNQRSTQIGKLELRPYPVLRLPPDETNPAPRTVMLAGPGKRGVFPQAQPLEDMMVSMTGIPIRRGDLTMVQVSGGPKGLSAVHSGASDQTPSYQPSNTVPLGRWRLSGEICDGKCYSGAMRPGRGLAHKACANLCLSGGVPPVFVTEIPVEGRNFFLLTAPDGSQPSDEIYDLVGLPVTLEGDVEKLDDLLVFKASLAEGPSQ</sequence>
<reference evidence="2 3" key="1">
    <citation type="submission" date="2024-02" db="EMBL/GenBank/DDBJ databases">
        <title>Roseibium algae sp. nov., isolated from marine alga (Grateloupia sp.), showing potential in myo-inositol conversion.</title>
        <authorList>
            <person name="Wang Y."/>
        </authorList>
    </citation>
    <scope>NUCLEOTIDE SEQUENCE [LARGE SCALE GENOMIC DNA]</scope>
    <source>
        <strain evidence="2 3">H3510</strain>
    </source>
</reference>
<comment type="caution">
    <text evidence="2">The sequence shown here is derived from an EMBL/GenBank/DDBJ whole genome shotgun (WGS) entry which is preliminary data.</text>
</comment>
<gene>
    <name evidence="2" type="ORF">V6575_18505</name>
</gene>
<feature type="compositionally biased region" description="Polar residues" evidence="1">
    <location>
        <begin position="143"/>
        <end position="154"/>
    </location>
</feature>
<protein>
    <submittedName>
        <fullName evidence="2">Uncharacterized protein</fullName>
    </submittedName>
</protein>
<name>A0ABU8TPM8_9HYPH</name>
<dbReference type="RefSeq" id="WP_340276441.1">
    <property type="nucleotide sequence ID" value="NZ_JBAKIA010000015.1"/>
</dbReference>
<proteinExistence type="predicted"/>